<dbReference type="STRING" id="706570.PT85_05980"/>
<evidence type="ECO:0000313" key="9">
    <source>
        <dbReference type="EMBL" id="KHO65600.1"/>
    </source>
</evidence>
<evidence type="ECO:0000256" key="5">
    <source>
        <dbReference type="ARBA" id="ARBA00022989"/>
    </source>
</evidence>
<dbReference type="PANTHER" id="PTHR30506">
    <property type="entry name" value="INNER MEMBRANE PROTEIN"/>
    <property type="match status" value="1"/>
</dbReference>
<evidence type="ECO:0000256" key="1">
    <source>
        <dbReference type="ARBA" id="ARBA00004651"/>
    </source>
</evidence>
<dbReference type="AlphaFoldDB" id="A0A0B2D5H5"/>
<dbReference type="InterPro" id="IPR005115">
    <property type="entry name" value="Gly_transporter"/>
</dbReference>
<feature type="domain" description="Glycine transporter" evidence="8">
    <location>
        <begin position="8"/>
        <end position="82"/>
    </location>
</feature>
<sequence length="210" mass="22710">MTLTLLYVIYLIAITAEAMSGAIMGMRRGMDLFGISLLGTVTALGGGTARDVLLGHYPVGWIAHPEYLSFTIGAAIVTAFIARQMHHLRKLFLIVDGLGLVAFTVIGCDVAMGMEAHPSIVVLAGVITGIFGGLLRDILCNEVPMVLRRELYATVALFTGVLYVSLLWLGIDIQIASLAALVSGFLLRMLAIRFGWRLPQYDSENIRGLD</sequence>
<name>A0A0B2D5H5_9PSED</name>
<evidence type="ECO:0000313" key="10">
    <source>
        <dbReference type="EMBL" id="SIQ49804.1"/>
    </source>
</evidence>
<gene>
    <name evidence="9" type="ORF">PT85_05980</name>
    <name evidence="10" type="ORF">SAMN05421672_1073</name>
</gene>
<dbReference type="PATRIC" id="fig|706570.3.peg.1278"/>
<feature type="transmembrane region" description="Helical" evidence="7">
    <location>
        <begin position="61"/>
        <end position="82"/>
    </location>
</feature>
<proteinExistence type="inferred from homology"/>
<dbReference type="EMBL" id="JTAK01000002">
    <property type="protein sequence ID" value="KHO65600.1"/>
    <property type="molecule type" value="Genomic_DNA"/>
</dbReference>
<evidence type="ECO:0000256" key="4">
    <source>
        <dbReference type="ARBA" id="ARBA00022692"/>
    </source>
</evidence>
<comment type="subcellular location">
    <subcellularLocation>
        <location evidence="1">Cell membrane</location>
        <topology evidence="1">Multi-pass membrane protein</topology>
    </subcellularLocation>
</comment>
<dbReference type="Proteomes" id="UP000186079">
    <property type="component" value="Unassembled WGS sequence"/>
</dbReference>
<protein>
    <submittedName>
        <fullName evidence="9">Membrane protein</fullName>
    </submittedName>
</protein>
<evidence type="ECO:0000256" key="6">
    <source>
        <dbReference type="ARBA" id="ARBA00023136"/>
    </source>
</evidence>
<evidence type="ECO:0000256" key="2">
    <source>
        <dbReference type="ARBA" id="ARBA00008193"/>
    </source>
</evidence>
<dbReference type="RefSeq" id="WP_037008862.1">
    <property type="nucleotide sequence ID" value="NZ_FMUP01000001.1"/>
</dbReference>
<comment type="similarity">
    <text evidence="2">Belongs to the UPF0126 family.</text>
</comment>
<evidence type="ECO:0000313" key="11">
    <source>
        <dbReference type="Proteomes" id="UP000030980"/>
    </source>
</evidence>
<keyword evidence="5 7" id="KW-1133">Transmembrane helix</keyword>
<dbReference type="PANTHER" id="PTHR30506:SF3">
    <property type="entry name" value="UPF0126 INNER MEMBRANE PROTEIN YADS-RELATED"/>
    <property type="match status" value="1"/>
</dbReference>
<keyword evidence="4 7" id="KW-0812">Transmembrane</keyword>
<evidence type="ECO:0000256" key="3">
    <source>
        <dbReference type="ARBA" id="ARBA00022475"/>
    </source>
</evidence>
<evidence type="ECO:0000259" key="8">
    <source>
        <dbReference type="Pfam" id="PF03458"/>
    </source>
</evidence>
<organism evidence="9 11">
    <name type="scientific">Pseudomonas flexibilis</name>
    <dbReference type="NCBI Taxonomy" id="706570"/>
    <lineage>
        <taxon>Bacteria</taxon>
        <taxon>Pseudomonadati</taxon>
        <taxon>Pseudomonadota</taxon>
        <taxon>Gammaproteobacteria</taxon>
        <taxon>Pseudomonadales</taxon>
        <taxon>Pseudomonadaceae</taxon>
        <taxon>Pseudomonas</taxon>
    </lineage>
</organism>
<feature type="transmembrane region" description="Helical" evidence="7">
    <location>
        <begin position="175"/>
        <end position="196"/>
    </location>
</feature>
<feature type="transmembrane region" description="Helical" evidence="7">
    <location>
        <begin position="120"/>
        <end position="139"/>
    </location>
</feature>
<keyword evidence="3" id="KW-1003">Cell membrane</keyword>
<dbReference type="GO" id="GO:0005886">
    <property type="term" value="C:plasma membrane"/>
    <property type="evidence" value="ECO:0007669"/>
    <property type="project" value="UniProtKB-SubCell"/>
</dbReference>
<feature type="domain" description="Glycine transporter" evidence="8">
    <location>
        <begin position="94"/>
        <end position="166"/>
    </location>
</feature>
<keyword evidence="11" id="KW-1185">Reference proteome</keyword>
<evidence type="ECO:0000256" key="7">
    <source>
        <dbReference type="SAM" id="Phobius"/>
    </source>
</evidence>
<keyword evidence="6 7" id="KW-0472">Membrane</keyword>
<dbReference type="Pfam" id="PF03458">
    <property type="entry name" value="Gly_transporter"/>
    <property type="match status" value="2"/>
</dbReference>
<feature type="transmembrane region" description="Helical" evidence="7">
    <location>
        <begin position="151"/>
        <end position="169"/>
    </location>
</feature>
<reference evidence="9 11" key="1">
    <citation type="submission" date="2014-11" db="EMBL/GenBank/DDBJ databases">
        <title>Genome sequence of Pseudomonas tuomuerensis JCM 14085.</title>
        <authorList>
            <person name="Shin S.-K."/>
            <person name="Yi H."/>
        </authorList>
    </citation>
    <scope>NUCLEOTIDE SEQUENCE [LARGE SCALE GENOMIC DNA]</scope>
    <source>
        <strain evidence="9 11">JCM 14085</strain>
    </source>
</reference>
<evidence type="ECO:0000313" key="12">
    <source>
        <dbReference type="Proteomes" id="UP000186079"/>
    </source>
</evidence>
<accession>A0A0B2D5H5</accession>
<accession>A0A0B3BSL0</accession>
<reference evidence="10 12" key="2">
    <citation type="submission" date="2017-01" db="EMBL/GenBank/DDBJ databases">
        <authorList>
            <person name="Mah S.A."/>
            <person name="Swanson W.J."/>
            <person name="Moy G.W."/>
            <person name="Vacquier V.D."/>
        </authorList>
    </citation>
    <scope>NUCLEOTIDE SEQUENCE [LARGE SCALE GENOMIC DNA]</scope>
    <source>
        <strain evidence="10 12">ATCC 29606</strain>
    </source>
</reference>
<dbReference type="EMBL" id="FTMC01000007">
    <property type="protein sequence ID" value="SIQ49804.1"/>
    <property type="molecule type" value="Genomic_DNA"/>
</dbReference>
<feature type="transmembrane region" description="Helical" evidence="7">
    <location>
        <begin position="6"/>
        <end position="25"/>
    </location>
</feature>
<feature type="transmembrane region" description="Helical" evidence="7">
    <location>
        <begin position="91"/>
        <end position="114"/>
    </location>
</feature>
<dbReference type="Proteomes" id="UP000030980">
    <property type="component" value="Unassembled WGS sequence"/>
</dbReference>
<feature type="transmembrane region" description="Helical" evidence="7">
    <location>
        <begin position="32"/>
        <end position="49"/>
    </location>
</feature>